<dbReference type="Gene3D" id="3.50.50.60">
    <property type="entry name" value="FAD/NAD(P)-binding domain"/>
    <property type="match status" value="1"/>
</dbReference>
<dbReference type="PANTHER" id="PTHR10742:SF313">
    <property type="entry name" value="AMINE OXIDASE"/>
    <property type="match status" value="1"/>
</dbReference>
<dbReference type="InterPro" id="IPR002937">
    <property type="entry name" value="Amino_oxidase"/>
</dbReference>
<dbReference type="Gene3D" id="3.90.660.10">
    <property type="match status" value="1"/>
</dbReference>
<keyword evidence="3" id="KW-1185">Reference proteome</keyword>
<dbReference type="InterPro" id="IPR036188">
    <property type="entry name" value="FAD/NAD-bd_sf"/>
</dbReference>
<dbReference type="Pfam" id="PF01593">
    <property type="entry name" value="Amino_oxidase"/>
    <property type="match status" value="1"/>
</dbReference>
<protein>
    <recommendedName>
        <fullName evidence="1">Amine oxidase domain-containing protein</fullName>
    </recommendedName>
</protein>
<dbReference type="SUPFAM" id="SSF54373">
    <property type="entry name" value="FAD-linked reductases, C-terminal domain"/>
    <property type="match status" value="1"/>
</dbReference>
<dbReference type="PANTHER" id="PTHR10742">
    <property type="entry name" value="FLAVIN MONOAMINE OXIDASE"/>
    <property type="match status" value="1"/>
</dbReference>
<evidence type="ECO:0000259" key="1">
    <source>
        <dbReference type="Pfam" id="PF01593"/>
    </source>
</evidence>
<reference evidence="2" key="1">
    <citation type="submission" date="2023-03" db="EMBL/GenBank/DDBJ databases">
        <title>Massive genome expansion in bonnet fungi (Mycena s.s.) driven by repeated elements and novel gene families across ecological guilds.</title>
        <authorList>
            <consortium name="Lawrence Berkeley National Laboratory"/>
            <person name="Harder C.B."/>
            <person name="Miyauchi S."/>
            <person name="Viragh M."/>
            <person name="Kuo A."/>
            <person name="Thoen E."/>
            <person name="Andreopoulos B."/>
            <person name="Lu D."/>
            <person name="Skrede I."/>
            <person name="Drula E."/>
            <person name="Henrissat B."/>
            <person name="Morin E."/>
            <person name="Kohler A."/>
            <person name="Barry K."/>
            <person name="LaButti K."/>
            <person name="Morin E."/>
            <person name="Salamov A."/>
            <person name="Lipzen A."/>
            <person name="Mereny Z."/>
            <person name="Hegedus B."/>
            <person name="Baldrian P."/>
            <person name="Stursova M."/>
            <person name="Weitz H."/>
            <person name="Taylor A."/>
            <person name="Grigoriev I.V."/>
            <person name="Nagy L.G."/>
            <person name="Martin F."/>
            <person name="Kauserud H."/>
        </authorList>
    </citation>
    <scope>NUCLEOTIDE SEQUENCE</scope>
    <source>
        <strain evidence="2">9144</strain>
    </source>
</reference>
<dbReference type="InterPro" id="IPR050281">
    <property type="entry name" value="Flavin_monoamine_oxidase"/>
</dbReference>
<organism evidence="2 3">
    <name type="scientific">Mycena pura</name>
    <dbReference type="NCBI Taxonomy" id="153505"/>
    <lineage>
        <taxon>Eukaryota</taxon>
        <taxon>Fungi</taxon>
        <taxon>Dikarya</taxon>
        <taxon>Basidiomycota</taxon>
        <taxon>Agaricomycotina</taxon>
        <taxon>Agaricomycetes</taxon>
        <taxon>Agaricomycetidae</taxon>
        <taxon>Agaricales</taxon>
        <taxon>Marasmiineae</taxon>
        <taxon>Mycenaceae</taxon>
        <taxon>Mycena</taxon>
    </lineage>
</organism>
<dbReference type="Proteomes" id="UP001219525">
    <property type="component" value="Unassembled WGS sequence"/>
</dbReference>
<name>A0AAD6VMZ7_9AGAR</name>
<dbReference type="EMBL" id="JARJCW010000014">
    <property type="protein sequence ID" value="KAJ7217032.1"/>
    <property type="molecule type" value="Genomic_DNA"/>
</dbReference>
<gene>
    <name evidence="2" type="ORF">GGX14DRAFT_561547</name>
</gene>
<feature type="domain" description="Amine oxidase" evidence="1">
    <location>
        <begin position="23"/>
        <end position="165"/>
    </location>
</feature>
<comment type="caution">
    <text evidence="2">The sequence shown here is derived from an EMBL/GenBank/DDBJ whole genome shotgun (WGS) entry which is preliminary data.</text>
</comment>
<sequence>MSPLRSTLQRFDLSNSALLRLFYRFTLTDGTNISADYAITTFSLGVLQNDDVRAGPPYLETGGMAMGTYTKIFLQFEDKFWFDTQFALYADRERGRYPWQGLDIQGFLPGSGIVFATVTRDFSERIDAMTDAEVQAEILEVLQTMFPRWFSDPLYRDSFSNWPSGFVSPHHANVRANVGQRLWFSDEGRAESTSVSFIARTSQAWKLAQESQMHPYGCVRKPALHERHALRYLSAEGLSGFAVLGHPRVCAK</sequence>
<proteinExistence type="predicted"/>
<evidence type="ECO:0000313" key="3">
    <source>
        <dbReference type="Proteomes" id="UP001219525"/>
    </source>
</evidence>
<evidence type="ECO:0000313" key="2">
    <source>
        <dbReference type="EMBL" id="KAJ7217032.1"/>
    </source>
</evidence>
<dbReference type="GO" id="GO:0006598">
    <property type="term" value="P:polyamine catabolic process"/>
    <property type="evidence" value="ECO:0007669"/>
    <property type="project" value="TreeGrafter"/>
</dbReference>
<dbReference type="GO" id="GO:0016491">
    <property type="term" value="F:oxidoreductase activity"/>
    <property type="evidence" value="ECO:0007669"/>
    <property type="project" value="InterPro"/>
</dbReference>
<dbReference type="AlphaFoldDB" id="A0AAD6VMZ7"/>
<accession>A0AAD6VMZ7</accession>
<dbReference type="SUPFAM" id="SSF51905">
    <property type="entry name" value="FAD/NAD(P)-binding domain"/>
    <property type="match status" value="1"/>
</dbReference>